<feature type="compositionally biased region" description="Basic and acidic residues" evidence="1">
    <location>
        <begin position="648"/>
        <end position="706"/>
    </location>
</feature>
<evidence type="ECO:0000256" key="1">
    <source>
        <dbReference type="SAM" id="MobiDB-lite"/>
    </source>
</evidence>
<evidence type="ECO:0000313" key="2">
    <source>
        <dbReference type="EMBL" id="CAH8244641.1"/>
    </source>
</evidence>
<gene>
    <name evidence="2" type="ORF">WJ0W_001871</name>
</gene>
<keyword evidence="3" id="KW-1185">Reference proteome</keyword>
<dbReference type="InterPro" id="IPR051454">
    <property type="entry name" value="RNA/ubiquinone_mod_enzymes"/>
</dbReference>
<dbReference type="PANTHER" id="PTHR30217">
    <property type="entry name" value="PEPTIDASE U32 FAMILY"/>
    <property type="match status" value="1"/>
</dbReference>
<organism evidence="2 3">
    <name type="scientific">Paenibacillus melissococcoides</name>
    <dbReference type="NCBI Taxonomy" id="2912268"/>
    <lineage>
        <taxon>Bacteria</taxon>
        <taxon>Bacillati</taxon>
        <taxon>Bacillota</taxon>
        <taxon>Bacilli</taxon>
        <taxon>Bacillales</taxon>
        <taxon>Paenibacillaceae</taxon>
        <taxon>Paenibacillus</taxon>
    </lineage>
</organism>
<dbReference type="EMBL" id="CALYLO010000002">
    <property type="protein sequence ID" value="CAH8244641.1"/>
    <property type="molecule type" value="Genomic_DNA"/>
</dbReference>
<sequence length="714" mass="80244">MARYFHGKEVELLAPAGTFEIFKEVIEANCDAVYFGGPSLNMRMMRKGYNLSYDEIRTAVEMAHERGKRVYVTVNNLLNGEDIEEAKRYLSFLNEVGPDGIIAQDMAVFPLIKEMNLNRLPVHASVMMNVHNEEMIRALQELGVTRIVASREMDLRTAQLLQAKTGMEFEYFVHGDMCTVHGANCYYSSLLFGNSANRGRCMKPCRWEYRVKKDGNVYPTEYPLAAKDMNLYEHVPELIEAGITSFKIEGRMRDAEFLRLLVNSYGDAIDRYIADPVGFERSQDSRKLFENRKRDFTTAYAFGKPGLDYLNTRYEGTGKFYSTGKVFSTPTAEREMKEERIEQVKAALAEVHTPSRRTERPQLSVHVNDAEQAQAALEAGADIVYLAGDVFQPARPFTRSDIERIAGAAGASKVILGLPRMMDGLHMEQYSHALAQDLSGLDGLLVTNLGAMRRFRDAGLPLIGDVNLNVYNARSAEFYHERFGLERVTASLELPLHDLGLLLEQSPVPVEVIVHGSPVVMYLELDLYENTEALEPISQEDNRYVDNRYLVLMTDKGENPVYRDSRGRNHLTLCKELCYMPFLAELHSAGVNHFRIEGQSYTVEQLRGLVQAYRKALEGLERCEEIFRGMKPVYAGYTLGALQFDRPMGEPKVPAEAKTEAEPAAEEKAERESKPATDSKAEAKTATESKAVTESKGVTDEKEAAGQKEGAGAR</sequence>
<accession>A0ABM9FZD6</accession>
<comment type="caution">
    <text evidence="2">The sequence shown here is derived from an EMBL/GenBank/DDBJ whole genome shotgun (WGS) entry which is preliminary data.</text>
</comment>
<dbReference type="InterPro" id="IPR001539">
    <property type="entry name" value="Peptidase_U32"/>
</dbReference>
<protein>
    <submittedName>
        <fullName evidence="2">U32 family peptidase</fullName>
    </submittedName>
</protein>
<dbReference type="SUPFAM" id="SSF102114">
    <property type="entry name" value="Radical SAM enzymes"/>
    <property type="match status" value="1"/>
</dbReference>
<dbReference type="Proteomes" id="UP001154322">
    <property type="component" value="Unassembled WGS sequence"/>
</dbReference>
<dbReference type="Pfam" id="PF01136">
    <property type="entry name" value="Peptidase_U32"/>
    <property type="match status" value="2"/>
</dbReference>
<dbReference type="RefSeq" id="WP_213426634.1">
    <property type="nucleotide sequence ID" value="NZ_AP031286.1"/>
</dbReference>
<dbReference type="PANTHER" id="PTHR30217:SF10">
    <property type="entry name" value="23S RRNA 5-HYDROXYCYTIDINE C2501 SYNTHASE"/>
    <property type="match status" value="1"/>
</dbReference>
<reference evidence="2" key="1">
    <citation type="submission" date="2022-06" db="EMBL/GenBank/DDBJ databases">
        <authorList>
            <person name="Dietemann V."/>
            <person name="Ory F."/>
            <person name="Dainat B."/>
            <person name="Oberhansli S."/>
        </authorList>
    </citation>
    <scope>NUCLEOTIDE SEQUENCE</scope>
    <source>
        <strain evidence="2">Ena-SAMPLE-TAB-26-04-2022-14:26:32:270-5432</strain>
    </source>
</reference>
<evidence type="ECO:0000313" key="3">
    <source>
        <dbReference type="Proteomes" id="UP001154322"/>
    </source>
</evidence>
<feature type="region of interest" description="Disordered" evidence="1">
    <location>
        <begin position="648"/>
        <end position="714"/>
    </location>
</feature>
<name>A0ABM9FZD6_9BACL</name>
<proteinExistence type="predicted"/>
<dbReference type="InterPro" id="IPR058240">
    <property type="entry name" value="rSAM_sf"/>
</dbReference>